<accession>A0A166I2S7</accession>
<dbReference type="InterPro" id="IPR029062">
    <property type="entry name" value="Class_I_gatase-like"/>
</dbReference>
<dbReference type="CDD" id="cd16442">
    <property type="entry name" value="BPL"/>
    <property type="match status" value="1"/>
</dbReference>
<dbReference type="SUPFAM" id="SSF55681">
    <property type="entry name" value="Class II aaRS and biotin synthetases"/>
    <property type="match status" value="1"/>
</dbReference>
<dbReference type="CDD" id="cd03144">
    <property type="entry name" value="GATase1_ScBLP_like"/>
    <property type="match status" value="1"/>
</dbReference>
<protein>
    <submittedName>
        <fullName evidence="4">Class II aaRS and biotin synthetase</fullName>
    </submittedName>
</protein>
<dbReference type="PANTHER" id="PTHR12835">
    <property type="entry name" value="BIOTIN PROTEIN LIGASE"/>
    <property type="match status" value="1"/>
</dbReference>
<dbReference type="GO" id="GO:0004077">
    <property type="term" value="F:biotin--[biotin carboxyl-carrier protein] ligase activity"/>
    <property type="evidence" value="ECO:0007669"/>
    <property type="project" value="InterPro"/>
</dbReference>
<keyword evidence="5" id="KW-1185">Reference proteome</keyword>
<gene>
    <name evidence="4" type="ORF">SISSUDRAFT_1029875</name>
</gene>
<dbReference type="InterPro" id="IPR004408">
    <property type="entry name" value="Biotin_CoA_COase_ligase"/>
</dbReference>
<name>A0A166I2S7_9AGAM</name>
<evidence type="ECO:0000313" key="5">
    <source>
        <dbReference type="Proteomes" id="UP000076798"/>
    </source>
</evidence>
<evidence type="ECO:0000313" key="4">
    <source>
        <dbReference type="EMBL" id="KZT43331.1"/>
    </source>
</evidence>
<dbReference type="STRING" id="1314776.A0A166I2S7"/>
<dbReference type="GO" id="GO:0005737">
    <property type="term" value="C:cytoplasm"/>
    <property type="evidence" value="ECO:0007669"/>
    <property type="project" value="TreeGrafter"/>
</dbReference>
<dbReference type="OrthoDB" id="10250105at2759"/>
<dbReference type="Pfam" id="PF03099">
    <property type="entry name" value="BPL_LplA_LipB"/>
    <property type="match status" value="1"/>
</dbReference>
<comment type="similarity">
    <text evidence="1">Belongs to the biotin--protein ligase family.</text>
</comment>
<dbReference type="PROSITE" id="PS51733">
    <property type="entry name" value="BPL_LPL_CATALYTIC"/>
    <property type="match status" value="1"/>
</dbReference>
<dbReference type="InterPro" id="IPR019197">
    <property type="entry name" value="Biotin-prot_ligase_N"/>
</dbReference>
<dbReference type="InterPro" id="IPR045864">
    <property type="entry name" value="aa-tRNA-synth_II/BPL/LPL"/>
</dbReference>
<dbReference type="EMBL" id="KV428008">
    <property type="protein sequence ID" value="KZT43331.1"/>
    <property type="molecule type" value="Genomic_DNA"/>
</dbReference>
<feature type="domain" description="BPL/LPL catalytic" evidence="3">
    <location>
        <begin position="382"/>
        <end position="591"/>
    </location>
</feature>
<dbReference type="AlphaFoldDB" id="A0A166I2S7"/>
<dbReference type="Proteomes" id="UP000076798">
    <property type="component" value="Unassembled WGS sequence"/>
</dbReference>
<dbReference type="InterPro" id="IPR004143">
    <property type="entry name" value="BPL_LPL_catalytic"/>
</dbReference>
<evidence type="ECO:0000259" key="3">
    <source>
        <dbReference type="PROSITE" id="PS51733"/>
    </source>
</evidence>
<dbReference type="SUPFAM" id="SSF52317">
    <property type="entry name" value="Class I glutamine amidotransferase-like"/>
    <property type="match status" value="1"/>
</dbReference>
<organism evidence="4 5">
    <name type="scientific">Sistotremastrum suecicum HHB10207 ss-3</name>
    <dbReference type="NCBI Taxonomy" id="1314776"/>
    <lineage>
        <taxon>Eukaryota</taxon>
        <taxon>Fungi</taxon>
        <taxon>Dikarya</taxon>
        <taxon>Basidiomycota</taxon>
        <taxon>Agaricomycotina</taxon>
        <taxon>Agaricomycetes</taxon>
        <taxon>Sistotremastrales</taxon>
        <taxon>Sistotremastraceae</taxon>
        <taxon>Sistotremastrum</taxon>
    </lineage>
</organism>
<proteinExistence type="inferred from homology"/>
<sequence length="674" mass="73402">MNVLVLSGPGVSDTCLEYTIFSLKSVLESNYTVQTISPKELSSHPWAQSCALLVIPGGRDLPYVSSLAPAVRVINDYVNNGGSFLGICAGAYYASGRVEWEVGNGGYEVVGDRPHRFFPGIARGCVYPGFKYESDTGARSISLELHTSREGTRVDGIFYNGGGEFVDAETFPNVKILAEYLDDEGAGKTAAVLCNVGRGRAILWGPHLEFPINSGPGFVTLNRTWTSSTVGSSRSQDPSSMESERIALIRDTVQLLGLKLGRSGQRTYSGPLPQFLTSAPSLSGLPWQAFSQAFPAESKDDPARIPDINDEFLFRKYSEESVRNALADEDHDSSTNPQTEISLGGVRQIFICDGDSPKVSDTPKFNIHAFHQYLANTRPALGLPQSSNARWGIGELLLYGEAVTSTQTLLDRNPKLLGNLPTPLLSLASHQLSGRGRGANVWLSPAGCLQFSIMLRVSTELGSAKDRYVPPPRLVFIQYLMGLAVVEACRDVLGIGQGGERVRLKWPNDIYGIVQNEDGKEEKKKLGGIIVSTSFSGSSVSIVVGCGVNVFNERPSTSLSALARGHQVDLSMEKTAAHIMAQFESMWARFVDARGSFDPFMDLYLERWLHSDEQVTLTTVTPHKSVRIVGLTPDHGLLRTVTEESMWSAKPTYIDLQPDGNSFDMMAGLIKTKT</sequence>
<dbReference type="Gene3D" id="3.30.930.10">
    <property type="entry name" value="Bira Bifunctional Protein, Domain 2"/>
    <property type="match status" value="1"/>
</dbReference>
<dbReference type="PANTHER" id="PTHR12835:SF5">
    <property type="entry name" value="BIOTIN--PROTEIN LIGASE"/>
    <property type="match status" value="1"/>
</dbReference>
<evidence type="ECO:0000256" key="2">
    <source>
        <dbReference type="ARBA" id="ARBA00022598"/>
    </source>
</evidence>
<dbReference type="Pfam" id="PF09825">
    <property type="entry name" value="BPL_N"/>
    <property type="match status" value="1"/>
</dbReference>
<keyword evidence="2" id="KW-0436">Ligase</keyword>
<evidence type="ECO:0000256" key="1">
    <source>
        <dbReference type="ARBA" id="ARBA00009934"/>
    </source>
</evidence>
<reference evidence="4 5" key="1">
    <citation type="journal article" date="2016" name="Mol. Biol. Evol.">
        <title>Comparative Genomics of Early-Diverging Mushroom-Forming Fungi Provides Insights into the Origins of Lignocellulose Decay Capabilities.</title>
        <authorList>
            <person name="Nagy L.G."/>
            <person name="Riley R."/>
            <person name="Tritt A."/>
            <person name="Adam C."/>
            <person name="Daum C."/>
            <person name="Floudas D."/>
            <person name="Sun H."/>
            <person name="Yadav J.S."/>
            <person name="Pangilinan J."/>
            <person name="Larsson K.H."/>
            <person name="Matsuura K."/>
            <person name="Barry K."/>
            <person name="Labutti K."/>
            <person name="Kuo R."/>
            <person name="Ohm R.A."/>
            <person name="Bhattacharya S.S."/>
            <person name="Shirouzu T."/>
            <person name="Yoshinaga Y."/>
            <person name="Martin F.M."/>
            <person name="Grigoriev I.V."/>
            <person name="Hibbett D.S."/>
        </authorList>
    </citation>
    <scope>NUCLEOTIDE SEQUENCE [LARGE SCALE GENOMIC DNA]</scope>
    <source>
        <strain evidence="4 5">HHB10207 ss-3</strain>
    </source>
</reference>